<comment type="caution">
    <text evidence="1">The sequence shown here is derived from an EMBL/GenBank/DDBJ whole genome shotgun (WGS) entry which is preliminary data.</text>
</comment>
<dbReference type="EMBL" id="JAGRRH010000010">
    <property type="protein sequence ID" value="KAG7363170.1"/>
    <property type="molecule type" value="Genomic_DNA"/>
</dbReference>
<accession>A0A9K3LIR2</accession>
<proteinExistence type="predicted"/>
<evidence type="ECO:0000313" key="1">
    <source>
        <dbReference type="EMBL" id="KAG7363170.1"/>
    </source>
</evidence>
<reference evidence="1" key="2">
    <citation type="submission" date="2021-04" db="EMBL/GenBank/DDBJ databases">
        <authorList>
            <person name="Podell S."/>
        </authorList>
    </citation>
    <scope>NUCLEOTIDE SEQUENCE</scope>
    <source>
        <strain evidence="1">Hildebrandi</strain>
    </source>
</reference>
<dbReference type="Proteomes" id="UP000693970">
    <property type="component" value="Unassembled WGS sequence"/>
</dbReference>
<keyword evidence="2" id="KW-1185">Reference proteome</keyword>
<dbReference type="AlphaFoldDB" id="A0A9K3LIR2"/>
<gene>
    <name evidence="1" type="ORF">IV203_026530</name>
</gene>
<organism evidence="1 2">
    <name type="scientific">Nitzschia inconspicua</name>
    <dbReference type="NCBI Taxonomy" id="303405"/>
    <lineage>
        <taxon>Eukaryota</taxon>
        <taxon>Sar</taxon>
        <taxon>Stramenopiles</taxon>
        <taxon>Ochrophyta</taxon>
        <taxon>Bacillariophyta</taxon>
        <taxon>Bacillariophyceae</taxon>
        <taxon>Bacillariophycidae</taxon>
        <taxon>Bacillariales</taxon>
        <taxon>Bacillariaceae</taxon>
        <taxon>Nitzschia</taxon>
    </lineage>
</organism>
<protein>
    <submittedName>
        <fullName evidence="1">Uncharacterized protein</fullName>
    </submittedName>
</protein>
<sequence>MCVSKNNVQERSFVAAVSKMSVHAKPSTHKSNVSASFSPTSIVHKSLLEWEAEIYPSARKRVSFAPSCTFHCTIARSDYKEEETAVVWYSQQELNQIQTKAAKLVELLEKSNGYLGHKRYCTRGLEGHTRAGYKNKMMNRGIASMVVLDEQDRQLSEPGVINYGIIAVAYQQVSSRCQLCASVVGESDSKAAAALYCEADFEMLQTLRPSRPSRKEDTEKEMRCTENKHAENWMSTQRTEVLTRL</sequence>
<reference evidence="1" key="1">
    <citation type="journal article" date="2021" name="Sci. Rep.">
        <title>Diploid genomic architecture of Nitzschia inconspicua, an elite biomass production diatom.</title>
        <authorList>
            <person name="Oliver A."/>
            <person name="Podell S."/>
            <person name="Pinowska A."/>
            <person name="Traller J.C."/>
            <person name="Smith S.R."/>
            <person name="McClure R."/>
            <person name="Beliaev A."/>
            <person name="Bohutskyi P."/>
            <person name="Hill E.A."/>
            <person name="Rabines A."/>
            <person name="Zheng H."/>
            <person name="Allen L.Z."/>
            <person name="Kuo A."/>
            <person name="Grigoriev I.V."/>
            <person name="Allen A.E."/>
            <person name="Hazlebeck D."/>
            <person name="Allen E.E."/>
        </authorList>
    </citation>
    <scope>NUCLEOTIDE SEQUENCE</scope>
    <source>
        <strain evidence="1">Hildebrandi</strain>
    </source>
</reference>
<name>A0A9K3LIR2_9STRA</name>
<evidence type="ECO:0000313" key="2">
    <source>
        <dbReference type="Proteomes" id="UP000693970"/>
    </source>
</evidence>